<evidence type="ECO:0000313" key="2">
    <source>
        <dbReference type="EMBL" id="MFC5240710.1"/>
    </source>
</evidence>
<keyword evidence="3" id="KW-1185">Reference proteome</keyword>
<feature type="compositionally biased region" description="Basic and acidic residues" evidence="1">
    <location>
        <begin position="478"/>
        <end position="507"/>
    </location>
</feature>
<dbReference type="RefSeq" id="WP_344557721.1">
    <property type="nucleotide sequence ID" value="NZ_BAAATG010000010.1"/>
</dbReference>
<feature type="compositionally biased region" description="Basic and acidic residues" evidence="1">
    <location>
        <begin position="335"/>
        <end position="349"/>
    </location>
</feature>
<evidence type="ECO:0000313" key="3">
    <source>
        <dbReference type="Proteomes" id="UP001596035"/>
    </source>
</evidence>
<feature type="region of interest" description="Disordered" evidence="1">
    <location>
        <begin position="1"/>
        <end position="25"/>
    </location>
</feature>
<evidence type="ECO:0000256" key="1">
    <source>
        <dbReference type="SAM" id="MobiDB-lite"/>
    </source>
</evidence>
<protein>
    <recommendedName>
        <fullName evidence="4">PE-PGRS family protein</fullName>
    </recommendedName>
</protein>
<dbReference type="EMBL" id="JBHSKN010000011">
    <property type="protein sequence ID" value="MFC5240710.1"/>
    <property type="molecule type" value="Genomic_DNA"/>
</dbReference>
<feature type="compositionally biased region" description="Basic and acidic residues" evidence="1">
    <location>
        <begin position="404"/>
        <end position="422"/>
    </location>
</feature>
<organism evidence="2 3">
    <name type="scientific">Streptomyces atrovirens</name>
    <dbReference type="NCBI Taxonomy" id="285556"/>
    <lineage>
        <taxon>Bacteria</taxon>
        <taxon>Bacillati</taxon>
        <taxon>Actinomycetota</taxon>
        <taxon>Actinomycetes</taxon>
        <taxon>Kitasatosporales</taxon>
        <taxon>Streptomycetaceae</taxon>
        <taxon>Streptomyces</taxon>
    </lineage>
</organism>
<reference evidence="3" key="1">
    <citation type="journal article" date="2019" name="Int. J. Syst. Evol. Microbiol.">
        <title>The Global Catalogue of Microorganisms (GCM) 10K type strain sequencing project: providing services to taxonomists for standard genome sequencing and annotation.</title>
        <authorList>
            <consortium name="The Broad Institute Genomics Platform"/>
            <consortium name="The Broad Institute Genome Sequencing Center for Infectious Disease"/>
            <person name="Wu L."/>
            <person name="Ma J."/>
        </authorList>
    </citation>
    <scope>NUCLEOTIDE SEQUENCE [LARGE SCALE GENOMIC DNA]</scope>
    <source>
        <strain evidence="3">CGMCC 4.7131</strain>
    </source>
</reference>
<proteinExistence type="predicted"/>
<sequence length="517" mass="58125">MADNEDGTPDADESANPESRAPAGPFVRDFDLLTGGYPRVSPRSALVQFYRNGGYTVKRASGVQHVDKPVLARAHSICEIALGTYVTPLQMELPAAGGTTFFKAEVDIEWSVTDPHLAALEVVTDVAGRLTSPVLERLREVTTTYRVTEAEQANRAITRECAGGRWADLGSELGLRVRLYVRLRVDDRTIEHADEERDAHARAKLVRLRQESYRRMLMGGELEQLSFMLAADPEGAKDFLEKIRQEGRQDEKDRVARLFAMASSGELATVDVETQVLNLLNQGDGRPMVGPIGTVPARRPRELEASADRPFNPEWASDEPPRRPSRRAAPSPDGSGRRGADRYGTDRRGTGRGGPGRGEPYPGDDSAYDEPGARARRRDHRPDPYPADDLDHDDRYAPGRLPAHRPEPYDARDDADFDEPRAGTRRRTYRPEPYRPEPYHPDADVDHDDRRAGVRRPPRRPELGFGGPVPGDEDEDEARPGDRPRTYRPEPYHPDDERPRRRRRGEDDGWSWAEEDR</sequence>
<feature type="region of interest" description="Disordered" evidence="1">
    <location>
        <begin position="282"/>
        <end position="517"/>
    </location>
</feature>
<name>A0ABW0DT78_9ACTN</name>
<comment type="caution">
    <text evidence="2">The sequence shown here is derived from an EMBL/GenBank/DDBJ whole genome shotgun (WGS) entry which is preliminary data.</text>
</comment>
<gene>
    <name evidence="2" type="ORF">ACFPWV_12420</name>
</gene>
<feature type="compositionally biased region" description="Acidic residues" evidence="1">
    <location>
        <begin position="1"/>
        <end position="15"/>
    </location>
</feature>
<evidence type="ECO:0008006" key="4">
    <source>
        <dbReference type="Google" id="ProtNLM"/>
    </source>
</evidence>
<accession>A0ABW0DT78</accession>
<dbReference type="Proteomes" id="UP001596035">
    <property type="component" value="Unassembled WGS sequence"/>
</dbReference>
<feature type="compositionally biased region" description="Basic and acidic residues" evidence="1">
    <location>
        <begin position="429"/>
        <end position="452"/>
    </location>
</feature>